<feature type="domain" description="NAD(P)-binding" evidence="1">
    <location>
        <begin position="9"/>
        <end position="307"/>
    </location>
</feature>
<dbReference type="GO" id="GO:0008446">
    <property type="term" value="F:GDP-mannose 4,6-dehydratase activity"/>
    <property type="evidence" value="ECO:0007669"/>
    <property type="project" value="UniProtKB-EC"/>
</dbReference>
<dbReference type="Gene3D" id="3.90.25.10">
    <property type="entry name" value="UDP-galactose 4-epimerase, domain 1"/>
    <property type="match status" value="1"/>
</dbReference>
<dbReference type="InterPro" id="IPR036291">
    <property type="entry name" value="NAD(P)-bd_dom_sf"/>
</dbReference>
<dbReference type="PANTHER" id="PTHR43000">
    <property type="entry name" value="DTDP-D-GLUCOSE 4,6-DEHYDRATASE-RELATED"/>
    <property type="match status" value="1"/>
</dbReference>
<dbReference type="EC" id="4.2.1.47" evidence="2"/>
<comment type="caution">
    <text evidence="2">The sequence shown here is derived from an EMBL/GenBank/DDBJ whole genome shotgun (WGS) entry which is preliminary data.</text>
</comment>
<dbReference type="Gene3D" id="3.40.50.720">
    <property type="entry name" value="NAD(P)-binding Rossmann-like Domain"/>
    <property type="match status" value="1"/>
</dbReference>
<dbReference type="SUPFAM" id="SSF51735">
    <property type="entry name" value="NAD(P)-binding Rossmann-fold domains"/>
    <property type="match status" value="1"/>
</dbReference>
<accession>A0ABV6YUW8</accession>
<proteinExistence type="predicted"/>
<keyword evidence="3" id="KW-1185">Reference proteome</keyword>
<keyword evidence="2" id="KW-0456">Lyase</keyword>
<evidence type="ECO:0000313" key="3">
    <source>
        <dbReference type="Proteomes" id="UP001594351"/>
    </source>
</evidence>
<dbReference type="InterPro" id="IPR016040">
    <property type="entry name" value="NAD(P)-bd_dom"/>
</dbReference>
<organism evidence="2 3">
    <name type="scientific">candidate division CSSED10-310 bacterium</name>
    <dbReference type="NCBI Taxonomy" id="2855610"/>
    <lineage>
        <taxon>Bacteria</taxon>
        <taxon>Bacteria division CSSED10-310</taxon>
    </lineage>
</organism>
<reference evidence="2 3" key="1">
    <citation type="submission" date="2024-09" db="EMBL/GenBank/DDBJ databases">
        <title>Laminarin stimulates single cell rates of sulfate reduction while oxygen inhibits transcriptomic activity in coastal marine sediment.</title>
        <authorList>
            <person name="Lindsay M."/>
            <person name="Orcutt B."/>
            <person name="Emerson D."/>
            <person name="Stepanauskas R."/>
            <person name="D'Angelo T."/>
        </authorList>
    </citation>
    <scope>NUCLEOTIDE SEQUENCE [LARGE SCALE GENOMIC DNA]</scope>
    <source>
        <strain evidence="2">SAG AM-311-K15</strain>
    </source>
</reference>
<sequence>MDITDKKCLVTGGAGFIGSHLVDLLLESNCRVRVIDNLVNGKIENIAQHLKNTEFDFIHGSITDPFDVERALDSINIVFHLACLGVRHSITHPFENHRVNAEGTLLLLEAAQRHRVDRFVYCSSSEVYGTAEMVPMLESHPTRPCTVYGSSKLAGESYARAYYTTYGFPTVIVRPFNTFGPRSHHEGDAGELIPKSIVRALTGEPLLIFGDGTHTRDFTYVQDIARALKIAAEADAVTGDTFNIGSNFEISIKDVARKILALVENTKSEIIFETDRPGDVHRLYANSQKFRDTCQWQPLIDFDQGLVQTINFFRKHPVGLKNLMNQEKGRNWELQER</sequence>
<dbReference type="Proteomes" id="UP001594351">
    <property type="component" value="Unassembled WGS sequence"/>
</dbReference>
<name>A0ABV6YUW8_UNCC1</name>
<gene>
    <name evidence="2" type="ORF">ACFL27_07385</name>
</gene>
<dbReference type="EMBL" id="JBHPBY010000070">
    <property type="protein sequence ID" value="MFC1849996.1"/>
    <property type="molecule type" value="Genomic_DNA"/>
</dbReference>
<evidence type="ECO:0000259" key="1">
    <source>
        <dbReference type="Pfam" id="PF16363"/>
    </source>
</evidence>
<protein>
    <submittedName>
        <fullName evidence="2">GDP-mannose 4,6-dehydratase</fullName>
        <ecNumber evidence="2">4.2.1.47</ecNumber>
    </submittedName>
</protein>
<evidence type="ECO:0000313" key="2">
    <source>
        <dbReference type="EMBL" id="MFC1849996.1"/>
    </source>
</evidence>
<dbReference type="Pfam" id="PF16363">
    <property type="entry name" value="GDP_Man_Dehyd"/>
    <property type="match status" value="1"/>
</dbReference>